<protein>
    <submittedName>
        <fullName evidence="3">Uncharacterized protein</fullName>
    </submittedName>
</protein>
<feature type="region of interest" description="Disordered" evidence="2">
    <location>
        <begin position="21"/>
        <end position="51"/>
    </location>
</feature>
<gene>
    <name evidence="3" type="ORF">A3H64_01105</name>
</gene>
<dbReference type="Gene3D" id="1.20.120.910">
    <property type="entry name" value="DksA, coiled-coil domain"/>
    <property type="match status" value="1"/>
</dbReference>
<evidence type="ECO:0000313" key="3">
    <source>
        <dbReference type="EMBL" id="OGZ56579.1"/>
    </source>
</evidence>
<dbReference type="EMBL" id="MHNY01000009">
    <property type="protein sequence ID" value="OGZ56579.1"/>
    <property type="molecule type" value="Genomic_DNA"/>
</dbReference>
<reference evidence="3 4" key="1">
    <citation type="journal article" date="2016" name="Nat. Commun.">
        <title>Thousands of microbial genomes shed light on interconnected biogeochemical processes in an aquifer system.</title>
        <authorList>
            <person name="Anantharaman K."/>
            <person name="Brown C.T."/>
            <person name="Hug L.A."/>
            <person name="Sharon I."/>
            <person name="Castelle C.J."/>
            <person name="Probst A.J."/>
            <person name="Thomas B.C."/>
            <person name="Singh A."/>
            <person name="Wilkins M.J."/>
            <person name="Karaoz U."/>
            <person name="Brodie E.L."/>
            <person name="Williams K.H."/>
            <person name="Hubbard S.S."/>
            <person name="Banfield J.F."/>
        </authorList>
    </citation>
    <scope>NUCLEOTIDE SEQUENCE [LARGE SCALE GENOMIC DNA]</scope>
</reference>
<name>A0A1G2H2K5_9BACT</name>
<evidence type="ECO:0000256" key="1">
    <source>
        <dbReference type="PROSITE-ProRule" id="PRU00510"/>
    </source>
</evidence>
<proteinExistence type="predicted"/>
<accession>A0A1G2H2K5</accession>
<comment type="caution">
    <text evidence="1">Lacks conserved residue(s) required for the propagation of feature annotation.</text>
</comment>
<dbReference type="InterPro" id="IPR037187">
    <property type="entry name" value="DnaK_N"/>
</dbReference>
<sequence length="118" mass="13437">MDTSHFKIKLEEERQKLEEQLAQVGRRNPSNPNDWEPQFKERNEQPSAQDEMADKFEDMEQTLALQSAYETRLAAVNEALGRIENGTYGKCNCGKDILEERLEVDPAASCMCGNLVQS</sequence>
<evidence type="ECO:0000256" key="2">
    <source>
        <dbReference type="SAM" id="MobiDB-lite"/>
    </source>
</evidence>
<dbReference type="PANTHER" id="PTHR33823:SF4">
    <property type="entry name" value="GENERAL STRESS PROTEIN 16O"/>
    <property type="match status" value="1"/>
</dbReference>
<dbReference type="Proteomes" id="UP000178186">
    <property type="component" value="Unassembled WGS sequence"/>
</dbReference>
<dbReference type="AlphaFoldDB" id="A0A1G2H2K5"/>
<comment type="caution">
    <text evidence="3">The sequence shown here is derived from an EMBL/GenBank/DDBJ whole genome shotgun (WGS) entry which is preliminary data.</text>
</comment>
<dbReference type="PANTHER" id="PTHR33823">
    <property type="entry name" value="RNA POLYMERASE-BINDING TRANSCRIPTION FACTOR DKSA-RELATED"/>
    <property type="match status" value="1"/>
</dbReference>
<organism evidence="3 4">
    <name type="scientific">Candidatus Ryanbacteria bacterium RIFCSPLOWO2_02_FULL_45_11c</name>
    <dbReference type="NCBI Taxonomy" id="1802128"/>
    <lineage>
        <taxon>Bacteria</taxon>
        <taxon>Candidatus Ryaniibacteriota</taxon>
    </lineage>
</organism>
<dbReference type="STRING" id="1802128.A3H64_01105"/>
<dbReference type="SUPFAM" id="SSF109635">
    <property type="entry name" value="DnaK suppressor protein DksA, alpha-hairpin domain"/>
    <property type="match status" value="1"/>
</dbReference>
<evidence type="ECO:0000313" key="4">
    <source>
        <dbReference type="Proteomes" id="UP000178186"/>
    </source>
</evidence>
<dbReference type="PROSITE" id="PS51128">
    <property type="entry name" value="ZF_DKSA_2"/>
    <property type="match status" value="1"/>
</dbReference>